<accession>A0A067LVV6</accession>
<feature type="domain" description="F-box" evidence="1">
    <location>
        <begin position="112"/>
        <end position="166"/>
    </location>
</feature>
<dbReference type="AlphaFoldDB" id="A0A067LVV6"/>
<dbReference type="InParanoid" id="A0A067LVV6"/>
<name>A0A067LVV6_BOTB1</name>
<dbReference type="InterPro" id="IPR036047">
    <property type="entry name" value="F-box-like_dom_sf"/>
</dbReference>
<dbReference type="Gene3D" id="3.80.10.10">
    <property type="entry name" value="Ribonuclease Inhibitor"/>
    <property type="match status" value="1"/>
</dbReference>
<organism evidence="2 3">
    <name type="scientific">Botryobasidium botryosum (strain FD-172 SS1)</name>
    <dbReference type="NCBI Taxonomy" id="930990"/>
    <lineage>
        <taxon>Eukaryota</taxon>
        <taxon>Fungi</taxon>
        <taxon>Dikarya</taxon>
        <taxon>Basidiomycota</taxon>
        <taxon>Agaricomycotina</taxon>
        <taxon>Agaricomycetes</taxon>
        <taxon>Cantharellales</taxon>
        <taxon>Botryobasidiaceae</taxon>
        <taxon>Botryobasidium</taxon>
    </lineage>
</organism>
<dbReference type="SUPFAM" id="SSF81383">
    <property type="entry name" value="F-box domain"/>
    <property type="match status" value="1"/>
</dbReference>
<keyword evidence="3" id="KW-1185">Reference proteome</keyword>
<reference evidence="3" key="1">
    <citation type="journal article" date="2014" name="Proc. Natl. Acad. Sci. U.S.A.">
        <title>Extensive sampling of basidiomycete genomes demonstrates inadequacy of the white-rot/brown-rot paradigm for wood decay fungi.</title>
        <authorList>
            <person name="Riley R."/>
            <person name="Salamov A.A."/>
            <person name="Brown D.W."/>
            <person name="Nagy L.G."/>
            <person name="Floudas D."/>
            <person name="Held B.W."/>
            <person name="Levasseur A."/>
            <person name="Lombard V."/>
            <person name="Morin E."/>
            <person name="Otillar R."/>
            <person name="Lindquist E.A."/>
            <person name="Sun H."/>
            <person name="LaButti K.M."/>
            <person name="Schmutz J."/>
            <person name="Jabbour D."/>
            <person name="Luo H."/>
            <person name="Baker S.E."/>
            <person name="Pisabarro A.G."/>
            <person name="Walton J.D."/>
            <person name="Blanchette R.A."/>
            <person name="Henrissat B."/>
            <person name="Martin F."/>
            <person name="Cullen D."/>
            <person name="Hibbett D.S."/>
            <person name="Grigoriev I.V."/>
        </authorList>
    </citation>
    <scope>NUCLEOTIDE SEQUENCE [LARGE SCALE GENOMIC DNA]</scope>
    <source>
        <strain evidence="3">FD-172 SS1</strain>
    </source>
</reference>
<evidence type="ECO:0000313" key="2">
    <source>
        <dbReference type="EMBL" id="KDQ07284.1"/>
    </source>
</evidence>
<protein>
    <recommendedName>
        <fullName evidence="1">F-box domain-containing protein</fullName>
    </recommendedName>
</protein>
<proteinExistence type="predicted"/>
<sequence length="455" mass="50285">MEQLKDIIFPTIPTLVQNLCQKIHANRTEDADADADTDNIGAVSQIFNENSLTPFFFHVPNPDGNDPIDVMDAEYALLMSARQLALDSIHSCTARMISALNFRRNRQNTTHQLPFEILSLIFQFTERSSANPLRPLRKRAPLNIAAVSRRWRDVALNTASLWTRIDVMVPWATRIFLERSKQARLAIEVNAWELDAWASSSEGYSEETRPTQSRLSQYVNSLKLTAHRWTSMELRGVLAFDVVQTFSFPLPHLEVLQVIKGGDTLTSESNPPLNALFRGSAPCLRDLHLNATPISLKSPIFAGLTRLHLEKITYRASTVGQFTRVLAACPDLEDLVLIRTCFAQSIPTTPSASLLLVLPHLQHIALRGMAAHVPKSILDSISVPSSTVLDIDILISSWDDATMPENLPNASRVRSLSIGADQAVKGSYKIVGQTLEGGAAMLKVGANASGRVNFC</sequence>
<gene>
    <name evidence="2" type="ORF">BOTBODRAFT_611903</name>
</gene>
<dbReference type="Gene3D" id="1.20.1280.50">
    <property type="match status" value="1"/>
</dbReference>
<dbReference type="InterPro" id="IPR001810">
    <property type="entry name" value="F-box_dom"/>
</dbReference>
<dbReference type="STRING" id="930990.A0A067LVV6"/>
<dbReference type="EMBL" id="KL198110">
    <property type="protein sequence ID" value="KDQ07284.1"/>
    <property type="molecule type" value="Genomic_DNA"/>
</dbReference>
<dbReference type="Pfam" id="PF12937">
    <property type="entry name" value="F-box-like"/>
    <property type="match status" value="1"/>
</dbReference>
<evidence type="ECO:0000313" key="3">
    <source>
        <dbReference type="Proteomes" id="UP000027195"/>
    </source>
</evidence>
<evidence type="ECO:0000259" key="1">
    <source>
        <dbReference type="Pfam" id="PF12937"/>
    </source>
</evidence>
<dbReference type="OrthoDB" id="3252356at2759"/>
<dbReference type="InterPro" id="IPR032675">
    <property type="entry name" value="LRR_dom_sf"/>
</dbReference>
<dbReference type="Proteomes" id="UP000027195">
    <property type="component" value="Unassembled WGS sequence"/>
</dbReference>
<dbReference type="SUPFAM" id="SSF52047">
    <property type="entry name" value="RNI-like"/>
    <property type="match status" value="1"/>
</dbReference>
<dbReference type="HOGENOM" id="CLU_024199_1_2_1"/>